<feature type="transmembrane region" description="Helical" evidence="5">
    <location>
        <begin position="16"/>
        <end position="35"/>
    </location>
</feature>
<dbReference type="EMBL" id="KN832909">
    <property type="protein sequence ID" value="KIM92708.1"/>
    <property type="molecule type" value="Genomic_DNA"/>
</dbReference>
<proteinExistence type="predicted"/>
<evidence type="ECO:0000256" key="2">
    <source>
        <dbReference type="ARBA" id="ARBA00022692"/>
    </source>
</evidence>
<dbReference type="Proteomes" id="UP000054321">
    <property type="component" value="Unassembled WGS sequence"/>
</dbReference>
<feature type="transmembrane region" description="Helical" evidence="5">
    <location>
        <begin position="234"/>
        <end position="254"/>
    </location>
</feature>
<dbReference type="FunCoup" id="A0A0C3C1K1">
    <property type="interactions" value="38"/>
</dbReference>
<organism evidence="6 7">
    <name type="scientific">Oidiodendron maius (strain Zn)</name>
    <dbReference type="NCBI Taxonomy" id="913774"/>
    <lineage>
        <taxon>Eukaryota</taxon>
        <taxon>Fungi</taxon>
        <taxon>Dikarya</taxon>
        <taxon>Ascomycota</taxon>
        <taxon>Pezizomycotina</taxon>
        <taxon>Leotiomycetes</taxon>
        <taxon>Leotiomycetes incertae sedis</taxon>
        <taxon>Myxotrichaceae</taxon>
        <taxon>Oidiodendron</taxon>
    </lineage>
</organism>
<keyword evidence="2 5" id="KW-0812">Transmembrane</keyword>
<evidence type="ECO:0008006" key="8">
    <source>
        <dbReference type="Google" id="ProtNLM"/>
    </source>
</evidence>
<accession>A0A0C3C1K1</accession>
<dbReference type="OrthoDB" id="3358017at2759"/>
<feature type="transmembrane region" description="Helical" evidence="5">
    <location>
        <begin position="155"/>
        <end position="178"/>
    </location>
</feature>
<dbReference type="InterPro" id="IPR007568">
    <property type="entry name" value="RTA1"/>
</dbReference>
<keyword evidence="4 5" id="KW-0472">Membrane</keyword>
<gene>
    <name evidence="6" type="ORF">OIDMADRAFT_36405</name>
</gene>
<feature type="transmembrane region" description="Helical" evidence="5">
    <location>
        <begin position="81"/>
        <end position="106"/>
    </location>
</feature>
<feature type="transmembrane region" description="Helical" evidence="5">
    <location>
        <begin position="199"/>
        <end position="222"/>
    </location>
</feature>
<evidence type="ECO:0000256" key="4">
    <source>
        <dbReference type="ARBA" id="ARBA00023136"/>
    </source>
</evidence>
<evidence type="ECO:0000313" key="7">
    <source>
        <dbReference type="Proteomes" id="UP000054321"/>
    </source>
</evidence>
<name>A0A0C3C1K1_OIDMZ</name>
<evidence type="ECO:0000256" key="5">
    <source>
        <dbReference type="SAM" id="Phobius"/>
    </source>
</evidence>
<feature type="transmembrane region" description="Helical" evidence="5">
    <location>
        <begin position="42"/>
        <end position="61"/>
    </location>
</feature>
<comment type="subcellular location">
    <subcellularLocation>
        <location evidence="1">Membrane</location>
        <topology evidence="1">Multi-pass membrane protein</topology>
    </subcellularLocation>
</comment>
<evidence type="ECO:0000256" key="1">
    <source>
        <dbReference type="ARBA" id="ARBA00004141"/>
    </source>
</evidence>
<dbReference type="PANTHER" id="PTHR31465:SF35">
    <property type="entry name" value="RTA1 DOMAIN PROTEIN-RELATED"/>
    <property type="match status" value="1"/>
</dbReference>
<dbReference type="HOGENOM" id="CLU_033465_3_1_1"/>
<dbReference type="InParanoid" id="A0A0C3C1K1"/>
<dbReference type="STRING" id="913774.A0A0C3C1K1"/>
<feature type="transmembrane region" description="Helical" evidence="5">
    <location>
        <begin position="118"/>
        <end position="143"/>
    </location>
</feature>
<evidence type="ECO:0000313" key="6">
    <source>
        <dbReference type="EMBL" id="KIM92708.1"/>
    </source>
</evidence>
<dbReference type="AlphaFoldDB" id="A0A0C3C1K1"/>
<reference evidence="7" key="2">
    <citation type="submission" date="2015-01" db="EMBL/GenBank/DDBJ databases">
        <title>Evolutionary Origins and Diversification of the Mycorrhizal Mutualists.</title>
        <authorList>
            <consortium name="DOE Joint Genome Institute"/>
            <consortium name="Mycorrhizal Genomics Consortium"/>
            <person name="Kohler A."/>
            <person name="Kuo A."/>
            <person name="Nagy L.G."/>
            <person name="Floudas D."/>
            <person name="Copeland A."/>
            <person name="Barry K.W."/>
            <person name="Cichocki N."/>
            <person name="Veneault-Fourrey C."/>
            <person name="LaButti K."/>
            <person name="Lindquist E.A."/>
            <person name="Lipzen A."/>
            <person name="Lundell T."/>
            <person name="Morin E."/>
            <person name="Murat C."/>
            <person name="Riley R."/>
            <person name="Ohm R."/>
            <person name="Sun H."/>
            <person name="Tunlid A."/>
            <person name="Henrissat B."/>
            <person name="Grigoriev I.V."/>
            <person name="Hibbett D.S."/>
            <person name="Martin F."/>
        </authorList>
    </citation>
    <scope>NUCLEOTIDE SEQUENCE [LARGE SCALE GENOMIC DNA]</scope>
    <source>
        <strain evidence="7">Zn</strain>
    </source>
</reference>
<dbReference type="Pfam" id="PF04479">
    <property type="entry name" value="RTA1"/>
    <property type="match status" value="1"/>
</dbReference>
<keyword evidence="3 5" id="KW-1133">Transmembrane helix</keyword>
<reference evidence="6 7" key="1">
    <citation type="submission" date="2014-04" db="EMBL/GenBank/DDBJ databases">
        <authorList>
            <consortium name="DOE Joint Genome Institute"/>
            <person name="Kuo A."/>
            <person name="Martino E."/>
            <person name="Perotto S."/>
            <person name="Kohler A."/>
            <person name="Nagy L.G."/>
            <person name="Floudas D."/>
            <person name="Copeland A."/>
            <person name="Barry K.W."/>
            <person name="Cichocki N."/>
            <person name="Veneault-Fourrey C."/>
            <person name="LaButti K."/>
            <person name="Lindquist E.A."/>
            <person name="Lipzen A."/>
            <person name="Lundell T."/>
            <person name="Morin E."/>
            <person name="Murat C."/>
            <person name="Sun H."/>
            <person name="Tunlid A."/>
            <person name="Henrissat B."/>
            <person name="Grigoriev I.V."/>
            <person name="Hibbett D.S."/>
            <person name="Martin F."/>
            <person name="Nordberg H.P."/>
            <person name="Cantor M.N."/>
            <person name="Hua S.X."/>
        </authorList>
    </citation>
    <scope>NUCLEOTIDE SEQUENCE [LARGE SCALE GENOMIC DNA]</scope>
    <source>
        <strain evidence="6 7">Zn</strain>
    </source>
</reference>
<protein>
    <recommendedName>
        <fullName evidence="8">RTA1 like protein</fullName>
    </recommendedName>
</protein>
<dbReference type="PANTHER" id="PTHR31465">
    <property type="entry name" value="PROTEIN RTA1-RELATED"/>
    <property type="match status" value="1"/>
</dbReference>
<evidence type="ECO:0000256" key="3">
    <source>
        <dbReference type="ARBA" id="ARBA00022989"/>
    </source>
</evidence>
<sequence>MAKDNGFKYYRYDPSLAAAALFTTIFLLTSLLHIFQLIRARTWYFTPLVIGCVMEGIGYVGRILSSHQSPNWALGPYILQSIFLLVAPALFAASIYMILGRIIIAINGEKFSLIKKKWLTKVFVTGDVLSFLVLSSGAGLLAGGNSSNSTLGQDVILAGLFIQIIAFGIFIYVAILFHRRMLAHPTYESTQQNMPWQRHLYVLYFVSLLIMVRSVVRVVEYIQGNAGYILSHEVFLYIFDGTLMFVAVAVFNIVHPSGLLPGRKGQNEEHVPMEPILIGSGGK</sequence>
<dbReference type="GO" id="GO:0016020">
    <property type="term" value="C:membrane"/>
    <property type="evidence" value="ECO:0007669"/>
    <property type="project" value="UniProtKB-SubCell"/>
</dbReference>
<keyword evidence="7" id="KW-1185">Reference proteome</keyword>